<dbReference type="PROSITE" id="PS51387">
    <property type="entry name" value="FAD_PCMH"/>
    <property type="match status" value="1"/>
</dbReference>
<dbReference type="InterPro" id="IPR016164">
    <property type="entry name" value="FAD-linked_Oxase-like_C"/>
</dbReference>
<dbReference type="PANTHER" id="PTHR46568">
    <property type="entry name" value="ALKYLDIHYDROXYACETONEPHOSPHATE SYNTHASE, PEROXISOMAL"/>
    <property type="match status" value="1"/>
</dbReference>
<comment type="similarity">
    <text evidence="1">Belongs to the FAD-binding oxidoreductase/transferase type 4 family.</text>
</comment>
<feature type="active site" description="Proton donor/acceptor" evidence="5">
    <location>
        <position position="461"/>
    </location>
</feature>
<dbReference type="PANTHER" id="PTHR46568:SF1">
    <property type="entry name" value="ALKYLDIHYDROXYACETONEPHOSPHATE SYNTHASE, PEROXISOMAL"/>
    <property type="match status" value="1"/>
</dbReference>
<dbReference type="GO" id="GO:0008610">
    <property type="term" value="P:lipid biosynthetic process"/>
    <property type="evidence" value="ECO:0007669"/>
    <property type="project" value="InterPro"/>
</dbReference>
<sequence length="557" mass="60100">MGAEPRRRKFWGWGYEDEQPPPSEVRRIAARARGLLGFGGDHIDEPARIADLELRRARPLAPPARLAALCRDDPYERAVHAMGKSYKDVVRGFRGEMAHPPDLVAFPRDDDEIAQLLEWCARTGVAVVPYGGGTSVVGGVEPRVDDAYRGTLSLDLRNISGVVDMDRVSQAVRIRAGTLLPEAEALLKPFGMSLRHYPQSYTFATVGGCLATRAAGHYATGPTRIDDRVESLRTVTPEGVWESRRLPASGAGPSPDRLLLGSEGTLGVITEAWLRVQSRPVYRASTAVEFTTFAEGARAARAIVRLGLRPAQCRLLDEGEAELTGAGDGSCAVLLLGFESAHLPQESDLERAVRCCLDFAGRPTGRPRIRGPHLTVPQPTPPNEPEALWRDGFLAAPYLRDALVAAGILVETFETAITWDRFAEFETEVGRATRKAAIDVCGAAVVHRRLTHVYPDGAAVYFTVLAPARPGSESAQWDAVKAAACDIVLRAGGTVTHHHAVGRDHRPWYDRQRPDLFAAALHAAKRAVDPHAVLNPGVLIDAHPAGAAPGHTPSGAA</sequence>
<keyword evidence="3 7" id="KW-0274">FAD</keyword>
<evidence type="ECO:0000313" key="11">
    <source>
        <dbReference type="Proteomes" id="UP000011205"/>
    </source>
</evidence>
<evidence type="ECO:0000256" key="8">
    <source>
        <dbReference type="PIRSR" id="PIRSR625650-4"/>
    </source>
</evidence>
<dbReference type="Gene3D" id="3.30.70.3450">
    <property type="match status" value="1"/>
</dbReference>
<protein>
    <submittedName>
        <fullName evidence="10">Putative FAD linked oxidase domain protein</fullName>
    </submittedName>
</protein>
<keyword evidence="4" id="KW-0560">Oxidoreductase</keyword>
<feature type="site" description="Important for enzyme activity" evidence="8">
    <location>
        <position position="314"/>
    </location>
</feature>
<evidence type="ECO:0000256" key="5">
    <source>
        <dbReference type="PIRSR" id="PIRSR625650-1"/>
    </source>
</evidence>
<dbReference type="InterPro" id="IPR025650">
    <property type="entry name" value="Alkyl-DHAP_Synthase"/>
</dbReference>
<feature type="binding site" evidence="7">
    <location>
        <begin position="263"/>
        <end position="269"/>
    </location>
    <ligand>
        <name>FAD</name>
        <dbReference type="ChEBI" id="CHEBI:57692"/>
    </ligand>
</feature>
<dbReference type="Gene3D" id="3.30.43.10">
    <property type="entry name" value="Uridine Diphospho-n-acetylenolpyruvylglucosamine Reductase, domain 2"/>
    <property type="match status" value="1"/>
</dbReference>
<dbReference type="GO" id="GO:0008609">
    <property type="term" value="F:alkylglycerone-phosphate synthase activity"/>
    <property type="evidence" value="ECO:0007669"/>
    <property type="project" value="InterPro"/>
</dbReference>
<dbReference type="InterPro" id="IPR016169">
    <property type="entry name" value="FAD-bd_PCMH_sub2"/>
</dbReference>
<feature type="binding site" evidence="6">
    <location>
        <position position="400"/>
    </location>
    <ligand>
        <name>substrate</name>
    </ligand>
</feature>
<dbReference type="InterPro" id="IPR004113">
    <property type="entry name" value="FAD-bd_oxidored_4_C"/>
</dbReference>
<dbReference type="GO" id="GO:0016491">
    <property type="term" value="F:oxidoreductase activity"/>
    <property type="evidence" value="ECO:0007669"/>
    <property type="project" value="UniProtKB-KW"/>
</dbReference>
<evidence type="ECO:0000256" key="2">
    <source>
        <dbReference type="ARBA" id="ARBA00022630"/>
    </source>
</evidence>
<comment type="cofactor">
    <cofactor evidence="7">
        <name>FAD</name>
        <dbReference type="ChEBI" id="CHEBI:57692"/>
    </cofactor>
</comment>
<accession>L8PNY1</accession>
<dbReference type="InterPro" id="IPR006094">
    <property type="entry name" value="Oxid_FAD_bind_N"/>
</dbReference>
<keyword evidence="2" id="KW-0285">Flavoprotein</keyword>
<dbReference type="AlphaFoldDB" id="L8PNY1"/>
<dbReference type="GO" id="GO:0071949">
    <property type="term" value="F:FAD binding"/>
    <property type="evidence" value="ECO:0007669"/>
    <property type="project" value="InterPro"/>
</dbReference>
<reference evidence="10 11" key="1">
    <citation type="journal article" date="2013" name="Genome Announc.">
        <title>Draft Genome Sequence of Streptomyces viridochromogenes Strain Tu57, Producer of Avilamycin.</title>
        <authorList>
            <person name="Gruning B.A."/>
            <person name="Erxleben A."/>
            <person name="Hahnlein A."/>
            <person name="Gunther S."/>
        </authorList>
    </citation>
    <scope>NUCLEOTIDE SEQUENCE [LARGE SCALE GENOMIC DNA]</scope>
    <source>
        <strain evidence="10 11">Tue57</strain>
    </source>
</reference>
<gene>
    <name evidence="10" type="ORF">STVIR_1307</name>
</gene>
<dbReference type="EMBL" id="AMLP01000045">
    <property type="protein sequence ID" value="ELS57743.1"/>
    <property type="molecule type" value="Genomic_DNA"/>
</dbReference>
<name>L8PNY1_STRVR</name>
<feature type="binding site" evidence="7">
    <location>
        <begin position="129"/>
        <end position="135"/>
    </location>
    <ligand>
        <name>FAD</name>
        <dbReference type="ChEBI" id="CHEBI:57692"/>
    </ligand>
</feature>
<dbReference type="Pfam" id="PF02913">
    <property type="entry name" value="FAD-oxidase_C"/>
    <property type="match status" value="1"/>
</dbReference>
<evidence type="ECO:0000259" key="9">
    <source>
        <dbReference type="PROSITE" id="PS51387"/>
    </source>
</evidence>
<dbReference type="Pfam" id="PF01565">
    <property type="entry name" value="FAD_binding_4"/>
    <property type="match status" value="1"/>
</dbReference>
<dbReference type="Gene3D" id="3.30.465.10">
    <property type="match status" value="1"/>
</dbReference>
<evidence type="ECO:0000256" key="4">
    <source>
        <dbReference type="ARBA" id="ARBA00023002"/>
    </source>
</evidence>
<dbReference type="Proteomes" id="UP000011205">
    <property type="component" value="Unassembled WGS sequence"/>
</dbReference>
<dbReference type="SUPFAM" id="SSF56176">
    <property type="entry name" value="FAD-binding/transporter-associated domain-like"/>
    <property type="match status" value="1"/>
</dbReference>
<dbReference type="SUPFAM" id="SSF55103">
    <property type="entry name" value="FAD-linked oxidases, C-terminal domain"/>
    <property type="match status" value="1"/>
</dbReference>
<evidence type="ECO:0000256" key="6">
    <source>
        <dbReference type="PIRSR" id="PIRSR625650-2"/>
    </source>
</evidence>
<dbReference type="Gene3D" id="3.30.300.330">
    <property type="match status" value="1"/>
</dbReference>
<evidence type="ECO:0000256" key="3">
    <source>
        <dbReference type="ARBA" id="ARBA00022827"/>
    </source>
</evidence>
<comment type="caution">
    <text evidence="10">The sequence shown here is derived from an EMBL/GenBank/DDBJ whole genome shotgun (WGS) entry which is preliminary data.</text>
</comment>
<dbReference type="PATRIC" id="fig|1160705.3.peg.1304"/>
<evidence type="ECO:0000313" key="10">
    <source>
        <dbReference type="EMBL" id="ELS57743.1"/>
    </source>
</evidence>
<feature type="domain" description="FAD-binding PCMH-type" evidence="9">
    <location>
        <begin position="97"/>
        <end position="279"/>
    </location>
</feature>
<proteinExistence type="inferred from homology"/>
<dbReference type="InterPro" id="IPR016166">
    <property type="entry name" value="FAD-bd_PCMH"/>
</dbReference>
<organism evidence="10 11">
    <name type="scientific">Streptomyces viridochromogenes Tue57</name>
    <dbReference type="NCBI Taxonomy" id="1160705"/>
    <lineage>
        <taxon>Bacteria</taxon>
        <taxon>Bacillati</taxon>
        <taxon>Actinomycetota</taxon>
        <taxon>Actinomycetes</taxon>
        <taxon>Kitasatosporales</taxon>
        <taxon>Streptomycetaceae</taxon>
        <taxon>Streptomyces</taxon>
    </lineage>
</organism>
<dbReference type="InterPro" id="IPR016167">
    <property type="entry name" value="FAD-bd_PCMH_sub1"/>
</dbReference>
<evidence type="ECO:0000256" key="7">
    <source>
        <dbReference type="PIRSR" id="PIRSR625650-3"/>
    </source>
</evidence>
<evidence type="ECO:0000256" key="1">
    <source>
        <dbReference type="ARBA" id="ARBA00008000"/>
    </source>
</evidence>
<dbReference type="InterPro" id="IPR036318">
    <property type="entry name" value="FAD-bd_PCMH-like_sf"/>
</dbReference>